<keyword evidence="2" id="KW-1185">Reference proteome</keyword>
<evidence type="ECO:0000313" key="1">
    <source>
        <dbReference type="EMBL" id="OLF11462.1"/>
    </source>
</evidence>
<evidence type="ECO:0008006" key="3">
    <source>
        <dbReference type="Google" id="ProtNLM"/>
    </source>
</evidence>
<evidence type="ECO:0000313" key="2">
    <source>
        <dbReference type="Proteomes" id="UP000185696"/>
    </source>
</evidence>
<reference evidence="1 2" key="1">
    <citation type="submission" date="2016-12" db="EMBL/GenBank/DDBJ databases">
        <title>The draft genome sequence of Actinophytocola xinjiangensis.</title>
        <authorList>
            <person name="Wang W."/>
            <person name="Yuan L."/>
        </authorList>
    </citation>
    <scope>NUCLEOTIDE SEQUENCE [LARGE SCALE GENOMIC DNA]</scope>
    <source>
        <strain evidence="1 2">CGMCC 4.4663</strain>
    </source>
</reference>
<dbReference type="InterPro" id="IPR023393">
    <property type="entry name" value="START-like_dom_sf"/>
</dbReference>
<sequence>MEQRIWTARHNVRVPVTPGQAYQLIANIENYPKMFDSVIAVERLGHDGTNERVRFWGTFGDHRGSWVSVREVNPKRMRVRFRQERSTAPLASLGGRWLVTPRGAGAEVVLDHYFRVVDDNDAAGQHLERVVARSATAMLESLRQVTQGGDAYEMWFPLSDAVRGLEGVS</sequence>
<dbReference type="CDD" id="cd08861">
    <property type="entry name" value="OtcD1_ARO-CYC_like"/>
    <property type="match status" value="1"/>
</dbReference>
<protein>
    <recommendedName>
        <fullName evidence="3">Polyketide cyclase/dehydrase/lipid transport protein</fullName>
    </recommendedName>
</protein>
<dbReference type="Gene3D" id="3.30.530.20">
    <property type="match status" value="1"/>
</dbReference>
<dbReference type="AlphaFoldDB" id="A0A7Z1AZ37"/>
<accession>A0A7Z1AZ37</accession>
<dbReference type="InterPro" id="IPR019587">
    <property type="entry name" value="Polyketide_cyclase/dehydratase"/>
</dbReference>
<proteinExistence type="predicted"/>
<dbReference type="RefSeq" id="WP_075132697.1">
    <property type="nucleotide sequence ID" value="NZ_MSIF01000004.1"/>
</dbReference>
<dbReference type="Pfam" id="PF10604">
    <property type="entry name" value="Polyketide_cyc2"/>
    <property type="match status" value="1"/>
</dbReference>
<dbReference type="OrthoDB" id="3419705at2"/>
<dbReference type="EMBL" id="MSIF01000004">
    <property type="protein sequence ID" value="OLF11462.1"/>
    <property type="molecule type" value="Genomic_DNA"/>
</dbReference>
<name>A0A7Z1AZ37_9PSEU</name>
<comment type="caution">
    <text evidence="1">The sequence shown here is derived from an EMBL/GenBank/DDBJ whole genome shotgun (WGS) entry which is preliminary data.</text>
</comment>
<organism evidence="1 2">
    <name type="scientific">Actinophytocola xinjiangensis</name>
    <dbReference type="NCBI Taxonomy" id="485602"/>
    <lineage>
        <taxon>Bacteria</taxon>
        <taxon>Bacillati</taxon>
        <taxon>Actinomycetota</taxon>
        <taxon>Actinomycetes</taxon>
        <taxon>Pseudonocardiales</taxon>
        <taxon>Pseudonocardiaceae</taxon>
    </lineage>
</organism>
<dbReference type="SUPFAM" id="SSF55961">
    <property type="entry name" value="Bet v1-like"/>
    <property type="match status" value="1"/>
</dbReference>
<dbReference type="Proteomes" id="UP000185696">
    <property type="component" value="Unassembled WGS sequence"/>
</dbReference>
<gene>
    <name evidence="1" type="ORF">BLA60_10840</name>
</gene>